<reference evidence="3" key="1">
    <citation type="journal article" date="2019" name="Sci. Rep.">
        <title>Draft genome of Tanacetum cinerariifolium, the natural source of mosquito coil.</title>
        <authorList>
            <person name="Yamashiro T."/>
            <person name="Shiraishi A."/>
            <person name="Satake H."/>
            <person name="Nakayama K."/>
        </authorList>
    </citation>
    <scope>NUCLEOTIDE SEQUENCE</scope>
</reference>
<keyword evidence="1" id="KW-0227">DNA damage</keyword>
<dbReference type="InterPro" id="IPR010285">
    <property type="entry name" value="DNA_helicase_pif1-like_DEAD"/>
</dbReference>
<protein>
    <recommendedName>
        <fullName evidence="1">ATP-dependent DNA helicase</fullName>
        <ecNumber evidence="1">5.6.2.3</ecNumber>
    </recommendedName>
</protein>
<keyword evidence="1" id="KW-0547">Nucleotide-binding</keyword>
<dbReference type="GO" id="GO:0043139">
    <property type="term" value="F:5'-3' DNA helicase activity"/>
    <property type="evidence" value="ECO:0007669"/>
    <property type="project" value="UniProtKB-EC"/>
</dbReference>
<keyword evidence="1" id="KW-0067">ATP-binding</keyword>
<comment type="similarity">
    <text evidence="1">Belongs to the helicase family.</text>
</comment>
<dbReference type="AlphaFoldDB" id="A0A699TB66"/>
<keyword evidence="1 3" id="KW-0347">Helicase</keyword>
<keyword evidence="1" id="KW-0234">DNA repair</keyword>
<dbReference type="EMBL" id="BKCJ011233790">
    <property type="protein sequence ID" value="GFD07785.1"/>
    <property type="molecule type" value="Genomic_DNA"/>
</dbReference>
<keyword evidence="1" id="KW-0233">DNA recombination</keyword>
<name>A0A699TB66_TANCI</name>
<dbReference type="EC" id="5.6.2.3" evidence="1"/>
<sequence length="68" mass="7770">MDAPNLLFRGKTIVLGGDFRKTLQVKKGAAKEELIAASIAESHLWWHFKICTLKENMRLLRSDLTTEK</sequence>
<comment type="catalytic activity">
    <reaction evidence="1">
        <text>ATP + H2O = ADP + phosphate + H(+)</text>
        <dbReference type="Rhea" id="RHEA:13065"/>
        <dbReference type="ChEBI" id="CHEBI:15377"/>
        <dbReference type="ChEBI" id="CHEBI:15378"/>
        <dbReference type="ChEBI" id="CHEBI:30616"/>
        <dbReference type="ChEBI" id="CHEBI:43474"/>
        <dbReference type="ChEBI" id="CHEBI:456216"/>
        <dbReference type="EC" id="5.6.2.3"/>
    </reaction>
</comment>
<comment type="caution">
    <text evidence="3">The sequence shown here is derived from an EMBL/GenBank/DDBJ whole genome shotgun (WGS) entry which is preliminary data.</text>
</comment>
<evidence type="ECO:0000313" key="3">
    <source>
        <dbReference type="EMBL" id="GFD07785.1"/>
    </source>
</evidence>
<feature type="domain" description="DNA helicase Pif1-like DEAD-box helicase" evidence="2">
    <location>
        <begin position="7"/>
        <end position="66"/>
    </location>
</feature>
<comment type="cofactor">
    <cofactor evidence="1">
        <name>Mg(2+)</name>
        <dbReference type="ChEBI" id="CHEBI:18420"/>
    </cofactor>
</comment>
<proteinExistence type="inferred from homology"/>
<dbReference type="GO" id="GO:0006281">
    <property type="term" value="P:DNA repair"/>
    <property type="evidence" value="ECO:0007669"/>
    <property type="project" value="UniProtKB-KW"/>
</dbReference>
<dbReference type="GO" id="GO:0006310">
    <property type="term" value="P:DNA recombination"/>
    <property type="evidence" value="ECO:0007669"/>
    <property type="project" value="UniProtKB-KW"/>
</dbReference>
<feature type="non-terminal residue" evidence="3">
    <location>
        <position position="68"/>
    </location>
</feature>
<gene>
    <name evidence="3" type="ORF">Tci_879754</name>
</gene>
<evidence type="ECO:0000259" key="2">
    <source>
        <dbReference type="Pfam" id="PF05970"/>
    </source>
</evidence>
<dbReference type="GO" id="GO:0016787">
    <property type="term" value="F:hydrolase activity"/>
    <property type="evidence" value="ECO:0007669"/>
    <property type="project" value="UniProtKB-KW"/>
</dbReference>
<keyword evidence="1" id="KW-0378">Hydrolase</keyword>
<accession>A0A699TB66</accession>
<organism evidence="3">
    <name type="scientific">Tanacetum cinerariifolium</name>
    <name type="common">Dalmatian daisy</name>
    <name type="synonym">Chrysanthemum cinerariifolium</name>
    <dbReference type="NCBI Taxonomy" id="118510"/>
    <lineage>
        <taxon>Eukaryota</taxon>
        <taxon>Viridiplantae</taxon>
        <taxon>Streptophyta</taxon>
        <taxon>Embryophyta</taxon>
        <taxon>Tracheophyta</taxon>
        <taxon>Spermatophyta</taxon>
        <taxon>Magnoliopsida</taxon>
        <taxon>eudicotyledons</taxon>
        <taxon>Gunneridae</taxon>
        <taxon>Pentapetalae</taxon>
        <taxon>asterids</taxon>
        <taxon>campanulids</taxon>
        <taxon>Asterales</taxon>
        <taxon>Asteraceae</taxon>
        <taxon>Asteroideae</taxon>
        <taxon>Anthemideae</taxon>
        <taxon>Anthemidinae</taxon>
        <taxon>Tanacetum</taxon>
    </lineage>
</organism>
<dbReference type="GO" id="GO:0000723">
    <property type="term" value="P:telomere maintenance"/>
    <property type="evidence" value="ECO:0007669"/>
    <property type="project" value="InterPro"/>
</dbReference>
<dbReference type="GO" id="GO:0005524">
    <property type="term" value="F:ATP binding"/>
    <property type="evidence" value="ECO:0007669"/>
    <property type="project" value="UniProtKB-KW"/>
</dbReference>
<dbReference type="Pfam" id="PF05970">
    <property type="entry name" value="PIF1"/>
    <property type="match status" value="1"/>
</dbReference>
<evidence type="ECO:0000256" key="1">
    <source>
        <dbReference type="RuleBase" id="RU363044"/>
    </source>
</evidence>